<evidence type="ECO:0000256" key="1">
    <source>
        <dbReference type="SAM" id="MobiDB-lite"/>
    </source>
</evidence>
<dbReference type="AlphaFoldDB" id="A0A8J3PCB1"/>
<protein>
    <recommendedName>
        <fullName evidence="2">VWFA domain-containing protein</fullName>
    </recommendedName>
</protein>
<dbReference type="InterPro" id="IPR051266">
    <property type="entry name" value="CLCR"/>
</dbReference>
<dbReference type="EMBL" id="BONI01000121">
    <property type="protein sequence ID" value="GIG11193.1"/>
    <property type="molecule type" value="Genomic_DNA"/>
</dbReference>
<dbReference type="Pfam" id="PF00092">
    <property type="entry name" value="VWA"/>
    <property type="match status" value="1"/>
</dbReference>
<dbReference type="SMART" id="SM00327">
    <property type="entry name" value="VWA"/>
    <property type="match status" value="1"/>
</dbReference>
<dbReference type="PANTHER" id="PTHR10579">
    <property type="entry name" value="CALCIUM-ACTIVATED CHLORIDE CHANNEL REGULATOR"/>
    <property type="match status" value="1"/>
</dbReference>
<dbReference type="InterPro" id="IPR036465">
    <property type="entry name" value="vWFA_dom_sf"/>
</dbReference>
<dbReference type="PROSITE" id="PS50234">
    <property type="entry name" value="VWFA"/>
    <property type="match status" value="1"/>
</dbReference>
<dbReference type="Proteomes" id="UP000630887">
    <property type="component" value="Unassembled WGS sequence"/>
</dbReference>
<feature type="compositionally biased region" description="Low complexity" evidence="1">
    <location>
        <begin position="401"/>
        <end position="412"/>
    </location>
</feature>
<organism evidence="3 4">
    <name type="scientific">Catellatospora coxensis</name>
    <dbReference type="NCBI Taxonomy" id="310354"/>
    <lineage>
        <taxon>Bacteria</taxon>
        <taxon>Bacillati</taxon>
        <taxon>Actinomycetota</taxon>
        <taxon>Actinomycetes</taxon>
        <taxon>Micromonosporales</taxon>
        <taxon>Micromonosporaceae</taxon>
        <taxon>Catellatospora</taxon>
    </lineage>
</organism>
<name>A0A8J3PCB1_9ACTN</name>
<gene>
    <name evidence="3" type="ORF">Cco03nite_78930</name>
</gene>
<dbReference type="SUPFAM" id="SSF53300">
    <property type="entry name" value="vWA-like"/>
    <property type="match status" value="1"/>
</dbReference>
<evidence type="ECO:0000259" key="2">
    <source>
        <dbReference type="PROSITE" id="PS50234"/>
    </source>
</evidence>
<dbReference type="Gene3D" id="3.40.50.410">
    <property type="entry name" value="von Willebrand factor, type A domain"/>
    <property type="match status" value="1"/>
</dbReference>
<dbReference type="PANTHER" id="PTHR10579:SF43">
    <property type="entry name" value="ZINC FINGER (C3HC4-TYPE RING FINGER) FAMILY PROTEIN"/>
    <property type="match status" value="1"/>
</dbReference>
<keyword evidence="4" id="KW-1185">Reference proteome</keyword>
<feature type="region of interest" description="Disordered" evidence="1">
    <location>
        <begin position="401"/>
        <end position="452"/>
    </location>
</feature>
<accession>A0A8J3PCB1</accession>
<dbReference type="RefSeq" id="WP_203699148.1">
    <property type="nucleotide sequence ID" value="NZ_BAAALC010000020.1"/>
</dbReference>
<evidence type="ECO:0000313" key="3">
    <source>
        <dbReference type="EMBL" id="GIG11193.1"/>
    </source>
</evidence>
<feature type="compositionally biased region" description="Gly residues" evidence="1">
    <location>
        <begin position="433"/>
        <end position="444"/>
    </location>
</feature>
<dbReference type="InterPro" id="IPR002035">
    <property type="entry name" value="VWF_A"/>
</dbReference>
<evidence type="ECO:0000313" key="4">
    <source>
        <dbReference type="Proteomes" id="UP000630887"/>
    </source>
</evidence>
<comment type="caution">
    <text evidence="3">The sequence shown here is derived from an EMBL/GenBank/DDBJ whole genome shotgun (WGS) entry which is preliminary data.</text>
</comment>
<reference evidence="3 4" key="1">
    <citation type="submission" date="2021-01" db="EMBL/GenBank/DDBJ databases">
        <title>Whole genome shotgun sequence of Catellatospora coxensis NBRC 107359.</title>
        <authorList>
            <person name="Komaki H."/>
            <person name="Tamura T."/>
        </authorList>
    </citation>
    <scope>NUCLEOTIDE SEQUENCE [LARGE SCALE GENOMIC DNA]</scope>
    <source>
        <strain evidence="3 4">NBRC 107359</strain>
    </source>
</reference>
<proteinExistence type="predicted"/>
<feature type="domain" description="VWFA" evidence="2">
    <location>
        <begin position="42"/>
        <end position="213"/>
    </location>
</feature>
<sequence length="452" mass="47261">MHITAHLDVDVVAVETDDQLSVLIELTAPPAPAAAGPRPPQTLQVVLDRSGSMDEGRLDGAKTALLGLIDRLDPQDNFGLVAFDDRVELTVPAGRLTDKLAVKRAVAGLHARGGTDLSAGYLRGLQEAKRVAGEGGARLLLVSDGHANAGVTDPEALGGVAAKAYADKVTSSTLGFGLGYDERLMSAIARGGMGNELFAEEADTASAQIAGEVDGLLSQTAQAASLQITLSPEVRAVQILNDLPVTATGKTVLAELGAFYADETRKLLLVFDIPAIAALGLAQVATCEFTWVELPGLTQHTVTVPLHVNVVPGDQAAGRVADPVVRTELVYLQVQKIKRRASEHLSESSVRKALDEIRQAQRAVDDVLKDAPDFLRADLDEEASSLRYLAEQTEQGMIARAAKYSSSDSAYKSRSRGRNLPPASGGPTNEPPSGGGTPGGGTPGGPQAPRNL</sequence>